<comment type="similarity">
    <text evidence="5">Belongs to the BI1 family.</text>
</comment>
<evidence type="ECO:0000256" key="1">
    <source>
        <dbReference type="ARBA" id="ARBA00004141"/>
    </source>
</evidence>
<evidence type="ECO:0000256" key="2">
    <source>
        <dbReference type="ARBA" id="ARBA00022692"/>
    </source>
</evidence>
<comment type="caution">
    <text evidence="6">The sequence shown here is derived from an EMBL/GenBank/DDBJ whole genome shotgun (WGS) entry which is preliminary data.</text>
</comment>
<organism evidence="6 7">
    <name type="scientific">Smittium angustum</name>
    <dbReference type="NCBI Taxonomy" id="133377"/>
    <lineage>
        <taxon>Eukaryota</taxon>
        <taxon>Fungi</taxon>
        <taxon>Fungi incertae sedis</taxon>
        <taxon>Zoopagomycota</taxon>
        <taxon>Kickxellomycotina</taxon>
        <taxon>Harpellomycetes</taxon>
        <taxon>Harpellales</taxon>
        <taxon>Legeriomycetaceae</taxon>
        <taxon>Smittium</taxon>
    </lineage>
</organism>
<name>A0A2U1J0R3_SMIAN</name>
<keyword evidence="3 5" id="KW-1133">Transmembrane helix</keyword>
<protein>
    <recommendedName>
        <fullName evidence="8">Bax inhibitor 1</fullName>
    </recommendedName>
</protein>
<feature type="transmembrane region" description="Helical" evidence="5">
    <location>
        <begin position="228"/>
        <end position="247"/>
    </location>
</feature>
<evidence type="ECO:0000313" key="7">
    <source>
        <dbReference type="Proteomes" id="UP000245591"/>
    </source>
</evidence>
<dbReference type="EMBL" id="MBFU01000526">
    <property type="protein sequence ID" value="PVZ98649.1"/>
    <property type="molecule type" value="Genomic_DNA"/>
</dbReference>
<dbReference type="InterPro" id="IPR006214">
    <property type="entry name" value="Bax_inhibitor_1-related"/>
</dbReference>
<evidence type="ECO:0008006" key="8">
    <source>
        <dbReference type="Google" id="ProtNLM"/>
    </source>
</evidence>
<dbReference type="AlphaFoldDB" id="A0A2U1J0R3"/>
<feature type="transmembrane region" description="Helical" evidence="5">
    <location>
        <begin position="55"/>
        <end position="77"/>
    </location>
</feature>
<dbReference type="Proteomes" id="UP000245591">
    <property type="component" value="Unassembled WGS sequence"/>
</dbReference>
<feature type="transmembrane region" description="Helical" evidence="5">
    <location>
        <begin position="89"/>
        <end position="106"/>
    </location>
</feature>
<dbReference type="Pfam" id="PF01027">
    <property type="entry name" value="Bax1-I"/>
    <property type="match status" value="1"/>
</dbReference>
<keyword evidence="2 5" id="KW-0812">Transmembrane</keyword>
<dbReference type="PANTHER" id="PTHR23291">
    <property type="entry name" value="BAX INHIBITOR-RELATED"/>
    <property type="match status" value="1"/>
</dbReference>
<reference evidence="6 7" key="1">
    <citation type="journal article" date="2018" name="MBio">
        <title>Comparative Genomics Reveals the Core Gene Toolbox for the Fungus-Insect Symbiosis.</title>
        <authorList>
            <person name="Wang Y."/>
            <person name="Stata M."/>
            <person name="Wang W."/>
            <person name="Stajich J.E."/>
            <person name="White M.M."/>
            <person name="Moncalvo J.M."/>
        </authorList>
    </citation>
    <scope>NUCLEOTIDE SEQUENCE [LARGE SCALE GENOMIC DNA]</scope>
    <source>
        <strain evidence="6 7">AUS-126-30</strain>
    </source>
</reference>
<accession>A0A2U1J0R3</accession>
<proteinExistence type="inferred from homology"/>
<keyword evidence="7" id="KW-1185">Reference proteome</keyword>
<feature type="transmembrane region" description="Helical" evidence="5">
    <location>
        <begin position="172"/>
        <end position="192"/>
    </location>
</feature>
<comment type="subcellular location">
    <subcellularLocation>
        <location evidence="1">Membrane</location>
        <topology evidence="1">Multi-pass membrane protein</topology>
    </subcellularLocation>
</comment>
<evidence type="ECO:0000256" key="3">
    <source>
        <dbReference type="ARBA" id="ARBA00022989"/>
    </source>
</evidence>
<dbReference type="PANTHER" id="PTHR23291:SF50">
    <property type="entry name" value="PROTEIN LIFEGUARD 4"/>
    <property type="match status" value="1"/>
</dbReference>
<sequence>MSNYTYQRTSRAHNRAQKYDSEFRNYSNLDKDNIKLGHYVSETDISIRMAFVRKVYSILTLQLIGTVISSYLVTYSYAVKFFFQTNPGLLLFTIALGFISLMALNYKAKSYPLNVILLSIFTLSESVLLGCIVSISHSTAVLQALILTLGIFIGLTVFTMQSKYDFSQIGPILALSAWGLLILSSVQMFIPFSSSNELKISVFAVFLFSGYIMYDTHMIMNRYTPDDYIIASVSLYLDVINLFIRILDILDKESRRNKNRRRAEQDSE</sequence>
<evidence type="ECO:0000256" key="4">
    <source>
        <dbReference type="ARBA" id="ARBA00023136"/>
    </source>
</evidence>
<dbReference type="GO" id="GO:0016020">
    <property type="term" value="C:membrane"/>
    <property type="evidence" value="ECO:0007669"/>
    <property type="project" value="UniProtKB-SubCell"/>
</dbReference>
<feature type="transmembrane region" description="Helical" evidence="5">
    <location>
        <begin position="141"/>
        <end position="160"/>
    </location>
</feature>
<feature type="transmembrane region" description="Helical" evidence="5">
    <location>
        <begin position="113"/>
        <end position="135"/>
    </location>
</feature>
<gene>
    <name evidence="6" type="ORF">BB558_005358</name>
</gene>
<evidence type="ECO:0000256" key="5">
    <source>
        <dbReference type="RuleBase" id="RU004379"/>
    </source>
</evidence>
<evidence type="ECO:0000313" key="6">
    <source>
        <dbReference type="EMBL" id="PVZ98649.1"/>
    </source>
</evidence>
<keyword evidence="4 5" id="KW-0472">Membrane</keyword>